<evidence type="ECO:0000313" key="3">
    <source>
        <dbReference type="EMBL" id="EFI91499.1"/>
    </source>
</evidence>
<feature type="region of interest" description="Disordered" evidence="1">
    <location>
        <begin position="1"/>
        <end position="43"/>
    </location>
</feature>
<dbReference type="Proteomes" id="UP000007431">
    <property type="component" value="Unassembled WGS sequence"/>
</dbReference>
<accession>D8QKV7</accession>
<feature type="compositionally biased region" description="Polar residues" evidence="1">
    <location>
        <begin position="1"/>
        <end position="27"/>
    </location>
</feature>
<keyword evidence="4" id="KW-1185">Reference proteome</keyword>
<protein>
    <recommendedName>
        <fullName evidence="2">Fungal STAND N-terminal Goodbye domain-containing protein</fullName>
    </recommendedName>
</protein>
<proteinExistence type="predicted"/>
<organism evidence="4">
    <name type="scientific">Schizophyllum commune (strain H4-8 / FGSC 9210)</name>
    <name type="common">Split gill fungus</name>
    <dbReference type="NCBI Taxonomy" id="578458"/>
    <lineage>
        <taxon>Eukaryota</taxon>
        <taxon>Fungi</taxon>
        <taxon>Dikarya</taxon>
        <taxon>Basidiomycota</taxon>
        <taxon>Agaricomycotina</taxon>
        <taxon>Agaricomycetes</taxon>
        <taxon>Agaricomycetidae</taxon>
        <taxon>Agaricales</taxon>
        <taxon>Schizophyllaceae</taxon>
        <taxon>Schizophyllum</taxon>
    </lineage>
</organism>
<evidence type="ECO:0000256" key="1">
    <source>
        <dbReference type="SAM" id="MobiDB-lite"/>
    </source>
</evidence>
<dbReference type="EMBL" id="GL377317">
    <property type="protein sequence ID" value="EFI91499.1"/>
    <property type="molecule type" value="Genomic_DNA"/>
</dbReference>
<feature type="domain" description="Fungal STAND N-terminal Goodbye" evidence="2">
    <location>
        <begin position="50"/>
        <end position="169"/>
    </location>
</feature>
<name>D8QKV7_SCHCM</name>
<dbReference type="HOGENOM" id="CLU_672944_0_0_1"/>
<sequence>MSSAEASTSLEPSTTPLEDPLTASTVPSPALRPASSKDLPPPHDPLAALWHEAIARYKNDTGIDLCAEGGVRLESGTAIQRFLDENQEKFDSFHDGGAARLRRALTPVVTAFGPLCAIAGEGVGLVFEPGKIVFSAVGELCKAAVEVGEELDAISDAFDTMAHHLRILKPVAARDVLKDDALREACVKLLSQILVVLGVIQKVRKQGRLVLWLKKLAKSTEVTSALADLSRLASHHHETVTAVTLYTAKETMALLTESEAWNKEVQGVTRASLAKITKVAQDIYAMLRENTALSQDERNANRIMLENIQVMFLQQVNEISIDRKTADLEKIYSWLQYPESSFKMNNLLDNRASSTGSWFLDGDEFAAFKKGMNRSLWLHGIATDTEGNLELQPFGTCKRRPRPEPLPWF</sequence>
<dbReference type="AlphaFoldDB" id="D8QKV7"/>
<dbReference type="InterPro" id="IPR031350">
    <property type="entry name" value="Goodbye_dom"/>
</dbReference>
<evidence type="ECO:0000259" key="2">
    <source>
        <dbReference type="Pfam" id="PF17109"/>
    </source>
</evidence>
<gene>
    <name evidence="3" type="ORF">SCHCODRAFT_238595</name>
</gene>
<dbReference type="KEGG" id="scm:SCHCO_02719092"/>
<evidence type="ECO:0000313" key="4">
    <source>
        <dbReference type="Proteomes" id="UP000007431"/>
    </source>
</evidence>
<dbReference type="GeneID" id="9592952"/>
<dbReference type="eggNOG" id="ENOG502QW67">
    <property type="taxonomic scope" value="Eukaryota"/>
</dbReference>
<dbReference type="OrthoDB" id="3031025at2759"/>
<dbReference type="OMA" id="ACEGSIC"/>
<dbReference type="InParanoid" id="D8QKV7"/>
<dbReference type="VEuPathDB" id="FungiDB:SCHCODRAFT_02719092"/>
<dbReference type="RefSeq" id="XP_003026402.1">
    <property type="nucleotide sequence ID" value="XM_003026356.1"/>
</dbReference>
<reference evidence="3 4" key="1">
    <citation type="journal article" date="2010" name="Nat. Biotechnol.">
        <title>Genome sequence of the model mushroom Schizophyllum commune.</title>
        <authorList>
            <person name="Ohm R.A."/>
            <person name="de Jong J.F."/>
            <person name="Lugones L.G."/>
            <person name="Aerts A."/>
            <person name="Kothe E."/>
            <person name="Stajich J.E."/>
            <person name="de Vries R.P."/>
            <person name="Record E."/>
            <person name="Levasseur A."/>
            <person name="Baker S.E."/>
            <person name="Bartholomew K.A."/>
            <person name="Coutinho P.M."/>
            <person name="Erdmann S."/>
            <person name="Fowler T.J."/>
            <person name="Gathman A.C."/>
            <person name="Lombard V."/>
            <person name="Henrissat B."/>
            <person name="Knabe N."/>
            <person name="Kuees U."/>
            <person name="Lilly W.W."/>
            <person name="Lindquist E."/>
            <person name="Lucas S."/>
            <person name="Magnuson J.K."/>
            <person name="Piumi F."/>
            <person name="Raudaskoski M."/>
            <person name="Salamov A."/>
            <person name="Schmutz J."/>
            <person name="Schwarze F.W.M.R."/>
            <person name="vanKuyk P.A."/>
            <person name="Horton J.S."/>
            <person name="Grigoriev I.V."/>
            <person name="Woesten H.A.B."/>
        </authorList>
    </citation>
    <scope>NUCLEOTIDE SEQUENCE [LARGE SCALE GENOMIC DNA]</scope>
    <source>
        <strain evidence="4">H4-8 / FGSC 9210</strain>
    </source>
</reference>
<dbReference type="Pfam" id="PF17109">
    <property type="entry name" value="Goodbye"/>
    <property type="match status" value="1"/>
</dbReference>